<proteinExistence type="inferred from homology"/>
<dbReference type="PANTHER" id="PTHR35524">
    <property type="entry name" value="ALPHA-ACETOLACTATE DECARBOXYLASE"/>
    <property type="match status" value="1"/>
</dbReference>
<dbReference type="KEGG" id="mng:MNEG_0046"/>
<gene>
    <name evidence="10" type="ORF">MNEG_0046</name>
</gene>
<dbReference type="RefSeq" id="XP_013906910.1">
    <property type="nucleotide sequence ID" value="XM_014051456.1"/>
</dbReference>
<dbReference type="AlphaFoldDB" id="A0A0D2NUY0"/>
<dbReference type="InterPro" id="IPR005128">
    <property type="entry name" value="Acetolactate_a_deCO2ase"/>
</dbReference>
<dbReference type="GO" id="GO:0045151">
    <property type="term" value="P:acetoin biosynthetic process"/>
    <property type="evidence" value="ECO:0007669"/>
    <property type="project" value="UniProtKB-KW"/>
</dbReference>
<comment type="catalytic activity">
    <reaction evidence="1">
        <text>(2S)-2-acetolactate + H(+) = (R)-acetoin + CO2</text>
        <dbReference type="Rhea" id="RHEA:21580"/>
        <dbReference type="ChEBI" id="CHEBI:15378"/>
        <dbReference type="ChEBI" id="CHEBI:15686"/>
        <dbReference type="ChEBI" id="CHEBI:16526"/>
        <dbReference type="ChEBI" id="CHEBI:58476"/>
        <dbReference type="EC" id="4.1.1.5"/>
    </reaction>
</comment>
<dbReference type="OrthoDB" id="509395at2759"/>
<evidence type="ECO:0000256" key="3">
    <source>
        <dbReference type="ARBA" id="ARBA00007106"/>
    </source>
</evidence>
<accession>A0A0D2NUY0</accession>
<evidence type="ECO:0000313" key="11">
    <source>
        <dbReference type="Proteomes" id="UP000054498"/>
    </source>
</evidence>
<reference evidence="10 11" key="1">
    <citation type="journal article" date="2013" name="BMC Genomics">
        <title>Reconstruction of the lipid metabolism for the microalga Monoraphidium neglectum from its genome sequence reveals characteristics suitable for biofuel production.</title>
        <authorList>
            <person name="Bogen C."/>
            <person name="Al-Dilaimi A."/>
            <person name="Albersmeier A."/>
            <person name="Wichmann J."/>
            <person name="Grundmann M."/>
            <person name="Rupp O."/>
            <person name="Lauersen K.J."/>
            <person name="Blifernez-Klassen O."/>
            <person name="Kalinowski J."/>
            <person name="Goesmann A."/>
            <person name="Mussgnug J.H."/>
            <person name="Kruse O."/>
        </authorList>
    </citation>
    <scope>NUCLEOTIDE SEQUENCE [LARGE SCALE GENOMIC DNA]</scope>
    <source>
        <strain evidence="10 11">SAG 48.87</strain>
    </source>
</reference>
<comment type="similarity">
    <text evidence="3">Belongs to the alpha-acetolactate decarboxylase family.</text>
</comment>
<dbReference type="SUPFAM" id="SSF117856">
    <property type="entry name" value="AF0104/ALDC/Ptd012-like"/>
    <property type="match status" value="2"/>
</dbReference>
<dbReference type="Proteomes" id="UP000054498">
    <property type="component" value="Unassembled WGS sequence"/>
</dbReference>
<dbReference type="PANTHER" id="PTHR35524:SF1">
    <property type="entry name" value="ALPHA-ACETOLACTATE DECARBOXYLASE"/>
    <property type="match status" value="1"/>
</dbReference>
<comment type="pathway">
    <text evidence="2">Polyol metabolism; (R,R)-butane-2,3-diol biosynthesis; (R,R)-butane-2,3-diol from pyruvate: step 2/3.</text>
</comment>
<keyword evidence="8 10" id="KW-0456">Lyase</keyword>
<dbReference type="UniPathway" id="UPA00626">
    <property type="reaction ID" value="UER00678"/>
</dbReference>
<evidence type="ECO:0000256" key="8">
    <source>
        <dbReference type="ARBA" id="ARBA00023239"/>
    </source>
</evidence>
<dbReference type="CDD" id="cd17299">
    <property type="entry name" value="acetolactate_decarboxylase"/>
    <property type="match status" value="1"/>
</dbReference>
<dbReference type="EMBL" id="KK100225">
    <property type="protein sequence ID" value="KIZ07891.1"/>
    <property type="molecule type" value="Genomic_DNA"/>
</dbReference>
<evidence type="ECO:0000256" key="7">
    <source>
        <dbReference type="ARBA" id="ARBA00023061"/>
    </source>
</evidence>
<evidence type="ECO:0000256" key="6">
    <source>
        <dbReference type="ARBA" id="ARBA00022793"/>
    </source>
</evidence>
<dbReference type="EC" id="4.1.1.5" evidence="4"/>
<evidence type="ECO:0000256" key="2">
    <source>
        <dbReference type="ARBA" id="ARBA00005170"/>
    </source>
</evidence>
<name>A0A0D2NUY0_9CHLO</name>
<protein>
    <recommendedName>
        <fullName evidence="5">Alpha-acetolactate decarboxylase</fullName>
        <ecNumber evidence="4">4.1.1.5</ecNumber>
    </recommendedName>
</protein>
<dbReference type="Pfam" id="PF03306">
    <property type="entry name" value="AAL_decarboxy"/>
    <property type="match status" value="2"/>
</dbReference>
<dbReference type="GeneID" id="25726164"/>
<dbReference type="STRING" id="145388.A0A0D2NUY0"/>
<keyword evidence="7" id="KW-0005">Acetoin biosynthesis</keyword>
<keyword evidence="6" id="KW-0210">Decarboxylase</keyword>
<feature type="region of interest" description="Disordered" evidence="9">
    <location>
        <begin position="1"/>
        <end position="54"/>
    </location>
</feature>
<evidence type="ECO:0000256" key="4">
    <source>
        <dbReference type="ARBA" id="ARBA00013204"/>
    </source>
</evidence>
<evidence type="ECO:0000256" key="5">
    <source>
        <dbReference type="ARBA" id="ARBA00020164"/>
    </source>
</evidence>
<sequence>MGNVSGKPRGEARRRRVSIDARVLERPPAPDAERGASARSASRQLSLRPPSRVSGARLERQGTLLALYVTDPIITLVAGLLKGDHTVAQALTHGDFGLGTLDQLDGEGSPSATPLGIAVYGSPSAPNALGSAARDEQASVVVLDGVAYHQNESGTRVLSGNEPSPFMTVTWFDKTRAATTQLQPAADFAALQTQLLATFRTENCVYAIRIRGKLPTLRMRAVCKQPEGTRLAEAAAKQHVFDLKDEEGDLVGFWCPAYSGPGIQVPGFHLHYISADRARGGHVLQLSLEQAEAQSIEIHRCIVDLPSNEAFMRHDLNMDHARAELHAAEQDH</sequence>
<dbReference type="Gene3D" id="3.30.1330.80">
    <property type="entry name" value="Hypothetical protein, similar to alpha- acetolactate decarboxylase, domain 2"/>
    <property type="match status" value="3"/>
</dbReference>
<keyword evidence="11" id="KW-1185">Reference proteome</keyword>
<dbReference type="GO" id="GO:0047605">
    <property type="term" value="F:acetolactate decarboxylase activity"/>
    <property type="evidence" value="ECO:0007669"/>
    <property type="project" value="UniProtKB-EC"/>
</dbReference>
<evidence type="ECO:0000313" key="10">
    <source>
        <dbReference type="EMBL" id="KIZ07891.1"/>
    </source>
</evidence>
<evidence type="ECO:0000256" key="1">
    <source>
        <dbReference type="ARBA" id="ARBA00001784"/>
    </source>
</evidence>
<feature type="compositionally biased region" description="Low complexity" evidence="9">
    <location>
        <begin position="37"/>
        <end position="52"/>
    </location>
</feature>
<evidence type="ECO:0000256" key="9">
    <source>
        <dbReference type="SAM" id="MobiDB-lite"/>
    </source>
</evidence>
<organism evidence="10 11">
    <name type="scientific">Monoraphidium neglectum</name>
    <dbReference type="NCBI Taxonomy" id="145388"/>
    <lineage>
        <taxon>Eukaryota</taxon>
        <taxon>Viridiplantae</taxon>
        <taxon>Chlorophyta</taxon>
        <taxon>core chlorophytes</taxon>
        <taxon>Chlorophyceae</taxon>
        <taxon>CS clade</taxon>
        <taxon>Sphaeropleales</taxon>
        <taxon>Selenastraceae</taxon>
        <taxon>Monoraphidium</taxon>
    </lineage>
</organism>